<accession>A0ABY3XGD7</accession>
<name>A0ABY3XGD7_9GAMM</name>
<sequence>MANQFEFLDKHFDPTDIPEVAAQTAYERFGNYPNARVSTVIFGIGWTVLTDSIKHAVLNYVNGGVYGNSAYATLDMDRNQWNIVLTGLQFVNATRVVVRGRAEYQIDEYNNGSVFVKAEALGGQLLGDIVHLETGFGTWVQEVKLKNSANF</sequence>
<organism evidence="1 2">
    <name type="scientific">Lysobacter gummosus</name>
    <dbReference type="NCBI Taxonomy" id="262324"/>
    <lineage>
        <taxon>Bacteria</taxon>
        <taxon>Pseudomonadati</taxon>
        <taxon>Pseudomonadota</taxon>
        <taxon>Gammaproteobacteria</taxon>
        <taxon>Lysobacterales</taxon>
        <taxon>Lysobacteraceae</taxon>
        <taxon>Lysobacter</taxon>
    </lineage>
</organism>
<protein>
    <submittedName>
        <fullName evidence="1">Uncharacterized protein</fullName>
    </submittedName>
</protein>
<gene>
    <name evidence="1" type="ORF">MOV92_05475</name>
</gene>
<keyword evidence="2" id="KW-1185">Reference proteome</keyword>
<evidence type="ECO:0000313" key="2">
    <source>
        <dbReference type="Proteomes" id="UP000829194"/>
    </source>
</evidence>
<evidence type="ECO:0000313" key="1">
    <source>
        <dbReference type="EMBL" id="UNP30709.1"/>
    </source>
</evidence>
<proteinExistence type="predicted"/>
<reference evidence="1 2" key="1">
    <citation type="submission" date="2022-03" db="EMBL/GenBank/DDBJ databases">
        <title>Complete genome sequence of Lysobacter capsici VKM B-2533 and Lysobacter gummosus 10.1.1, promising sources of lytic agents.</title>
        <authorList>
            <person name="Tarlachkov S.V."/>
            <person name="Kudryakova I.V."/>
            <person name="Afoshin A.S."/>
            <person name="Leontyevskaya E.A."/>
            <person name="Leontyevskaya N.V."/>
        </authorList>
    </citation>
    <scope>NUCLEOTIDE SEQUENCE [LARGE SCALE GENOMIC DNA]</scope>
    <source>
        <strain evidence="1 2">10.1.1</strain>
    </source>
</reference>
<dbReference type="RefSeq" id="WP_057945296.1">
    <property type="nucleotide sequence ID" value="NZ_CP011131.1"/>
</dbReference>
<dbReference type="Proteomes" id="UP000829194">
    <property type="component" value="Chromosome"/>
</dbReference>
<dbReference type="EMBL" id="CP093547">
    <property type="protein sequence ID" value="UNP30709.1"/>
    <property type="molecule type" value="Genomic_DNA"/>
</dbReference>